<evidence type="ECO:0000313" key="8">
    <source>
        <dbReference type="EMBL" id="MCM2680446.1"/>
    </source>
</evidence>
<evidence type="ECO:0000256" key="5">
    <source>
        <dbReference type="ARBA" id="ARBA00023231"/>
    </source>
</evidence>
<keyword evidence="5 6" id="KW-0535">Nitrogen fixation</keyword>
<evidence type="ECO:0000256" key="1">
    <source>
        <dbReference type="ARBA" id="ARBA00003171"/>
    </source>
</evidence>
<reference evidence="8 9" key="1">
    <citation type="journal article" date="2013" name="Antonie Van Leeuwenhoek">
        <title>Echinimonas agarilytica gen. nov., sp. nov., a new gammaproteobacterium isolated from the sea urchin Strongylocentrotus intermedius.</title>
        <authorList>
            <person name="Nedashkovskaya O.I."/>
            <person name="Stenkova A.M."/>
            <person name="Zhukova N.V."/>
            <person name="Van Trappen S."/>
            <person name="Lee J.S."/>
            <person name="Kim S.B."/>
        </authorList>
    </citation>
    <scope>NUCLEOTIDE SEQUENCE [LARGE SCALE GENOMIC DNA]</scope>
    <source>
        <strain evidence="8 9">KMM 6351</strain>
    </source>
</reference>
<proteinExistence type="inferred from homology"/>
<dbReference type="Gene3D" id="6.10.250.1090">
    <property type="match status" value="1"/>
</dbReference>
<protein>
    <recommendedName>
        <fullName evidence="4">Nitrogenase iron-molybdenum cofactor biosynthesis protein NifN</fullName>
    </recommendedName>
</protein>
<dbReference type="PROSITE" id="PS00699">
    <property type="entry name" value="NITROGENASE_1_1"/>
    <property type="match status" value="1"/>
</dbReference>
<sequence length="454" mass="49234">MTTIIKTNRALAERPIKTSQATGAALAAMGLADCIPLMHGSQGCGAFSKVYLIQHFREPMPFQNTAVDHISAVMGSDKNVIEALALLCQKHQPALITLMTTGLTELQGCDIRLNIKEFREAFPEFSNIDVIAVNTPDFIGSMQSGFAAVVDSLLKQILPPATSIKQVSNRITVLGTSAMTPADVALIKDYVAAFELEVIFVPDLSLSLDGHLAVESFSPTSTGGASTQAIRTIPSSKACLSVGQSMFGSANWLADQFGIEHIHFEHLIGMDATDELLLQLSRLSGKPVPERLGRQRMRLQDCLLDVHFSLSGCSMAIAAESDLVAGFAAICKEVGISILLAVSPSIAKASELEAVEKWLQGDLSDLDAVMNNIELLIGNTHCAQFYEHLVPVLRAGFPCHDRFGNSDRLFCGYEGARTILFEMANLVMSNHKPEVASFKSPYREYKESQSLEQQ</sequence>
<dbReference type="PANTHER" id="PTHR33712:SF7">
    <property type="entry name" value="LIGHT-INDEPENDENT PROTOCHLOROPHYLLIDE REDUCTASE SUBUNIT B"/>
    <property type="match status" value="1"/>
</dbReference>
<feature type="domain" description="Nitrogenase/oxidoreductase component 1" evidence="7">
    <location>
        <begin position="19"/>
        <end position="427"/>
    </location>
</feature>
<dbReference type="Gene3D" id="3.40.50.1980">
    <property type="entry name" value="Nitrogenase molybdenum iron protein domain"/>
    <property type="match status" value="3"/>
</dbReference>
<evidence type="ECO:0000313" key="9">
    <source>
        <dbReference type="Proteomes" id="UP001165393"/>
    </source>
</evidence>
<comment type="similarity">
    <text evidence="3 6">Belongs to the NifD/NifK/NifE/NifN family.</text>
</comment>
<accession>A0AA41W7X4</accession>
<dbReference type="Pfam" id="PF00148">
    <property type="entry name" value="Oxidored_nitro"/>
    <property type="match status" value="1"/>
</dbReference>
<dbReference type="PANTHER" id="PTHR33712">
    <property type="entry name" value="LIGHT-INDEPENDENT PROTOCHLOROPHYLLIDE REDUCTASE SUBUNIT B"/>
    <property type="match status" value="1"/>
</dbReference>
<organism evidence="8 9">
    <name type="scientific">Echinimonas agarilytica</name>
    <dbReference type="NCBI Taxonomy" id="1215918"/>
    <lineage>
        <taxon>Bacteria</taxon>
        <taxon>Pseudomonadati</taxon>
        <taxon>Pseudomonadota</taxon>
        <taxon>Gammaproteobacteria</taxon>
        <taxon>Alteromonadales</taxon>
        <taxon>Echinimonadaceae</taxon>
        <taxon>Echinimonas</taxon>
    </lineage>
</organism>
<gene>
    <name evidence="8" type="primary">nifN</name>
    <name evidence="8" type="ORF">NAF29_12310</name>
</gene>
<dbReference type="AlphaFoldDB" id="A0AA41W7X4"/>
<dbReference type="GO" id="GO:0065003">
    <property type="term" value="P:protein-containing complex assembly"/>
    <property type="evidence" value="ECO:0007669"/>
    <property type="project" value="InterPro"/>
</dbReference>
<evidence type="ECO:0000256" key="3">
    <source>
        <dbReference type="ARBA" id="ARBA00011002"/>
    </source>
</evidence>
<evidence type="ECO:0000256" key="2">
    <source>
        <dbReference type="ARBA" id="ARBA00005155"/>
    </source>
</evidence>
<comment type="caution">
    <text evidence="8">The sequence shown here is derived from an EMBL/GenBank/DDBJ whole genome shotgun (WGS) entry which is preliminary data.</text>
</comment>
<dbReference type="Proteomes" id="UP001165393">
    <property type="component" value="Unassembled WGS sequence"/>
</dbReference>
<keyword evidence="9" id="KW-1185">Reference proteome</keyword>
<dbReference type="SUPFAM" id="SSF53807">
    <property type="entry name" value="Helical backbone' metal receptor"/>
    <property type="match status" value="1"/>
</dbReference>
<dbReference type="EMBL" id="JAMQGP010000006">
    <property type="protein sequence ID" value="MCM2680446.1"/>
    <property type="molecule type" value="Genomic_DNA"/>
</dbReference>
<dbReference type="GO" id="GO:0016163">
    <property type="term" value="F:nitrogenase activity"/>
    <property type="evidence" value="ECO:0007669"/>
    <property type="project" value="InterPro"/>
</dbReference>
<name>A0AA41W7X4_9GAMM</name>
<dbReference type="InterPro" id="IPR050152">
    <property type="entry name" value="ChlB/BchB/BchZ"/>
</dbReference>
<evidence type="ECO:0000256" key="4">
    <source>
        <dbReference type="ARBA" id="ARBA00013282"/>
    </source>
</evidence>
<dbReference type="InterPro" id="IPR000510">
    <property type="entry name" value="Nase/OxRdtase_comp1"/>
</dbReference>
<evidence type="ECO:0000256" key="6">
    <source>
        <dbReference type="RuleBase" id="RU004021"/>
    </source>
</evidence>
<comment type="pathway">
    <text evidence="2">Cofactor biosynthesis; Fe-Mo cofactor biosynthesis.</text>
</comment>
<dbReference type="InterPro" id="IPR000318">
    <property type="entry name" value="Nase_comp1_CS"/>
</dbReference>
<evidence type="ECO:0000259" key="7">
    <source>
        <dbReference type="Pfam" id="PF00148"/>
    </source>
</evidence>
<comment type="function">
    <text evidence="1">This protein may play a role in the biosynthesis of the prosthetic group of nitrogenase (FeMo cofactor).</text>
</comment>
<dbReference type="InterPro" id="IPR005975">
    <property type="entry name" value="Nase_Mo-Fe_CF"/>
</dbReference>
<dbReference type="RefSeq" id="WP_251261884.1">
    <property type="nucleotide sequence ID" value="NZ_JAMQGP010000006.1"/>
</dbReference>
<dbReference type="NCBIfam" id="TIGR01285">
    <property type="entry name" value="nifN"/>
    <property type="match status" value="1"/>
</dbReference>